<dbReference type="PANTHER" id="PTHR28042:SF1">
    <property type="entry name" value="E3 UBIQUITIN-PROTEIN LIGASE COMPLEX SLX5-SLX8 SUBUNIT SLX5"/>
    <property type="match status" value="1"/>
</dbReference>
<feature type="region of interest" description="Disordered" evidence="1">
    <location>
        <begin position="100"/>
        <end position="177"/>
    </location>
</feature>
<gene>
    <name evidence="3" type="ORF">PgNI_09646</name>
</gene>
<feature type="compositionally biased region" description="Basic and acidic residues" evidence="1">
    <location>
        <begin position="44"/>
        <end position="60"/>
    </location>
</feature>
<protein>
    <submittedName>
        <fullName evidence="3">Uncharacterized protein</fullName>
    </submittedName>
</protein>
<dbReference type="Proteomes" id="UP000515153">
    <property type="component" value="Unplaced"/>
</dbReference>
<dbReference type="GeneID" id="41964536"/>
<accession>A0A6P8AT98</accession>
<dbReference type="GO" id="GO:0004842">
    <property type="term" value="F:ubiquitin-protein transferase activity"/>
    <property type="evidence" value="ECO:0007669"/>
    <property type="project" value="TreeGrafter"/>
</dbReference>
<dbReference type="AlphaFoldDB" id="A0A6P8AT98"/>
<organism evidence="2 3">
    <name type="scientific">Pyricularia grisea</name>
    <name type="common">Crabgrass-specific blast fungus</name>
    <name type="synonym">Magnaporthe grisea</name>
    <dbReference type="NCBI Taxonomy" id="148305"/>
    <lineage>
        <taxon>Eukaryota</taxon>
        <taxon>Fungi</taxon>
        <taxon>Dikarya</taxon>
        <taxon>Ascomycota</taxon>
        <taxon>Pezizomycotina</taxon>
        <taxon>Sordariomycetes</taxon>
        <taxon>Sordariomycetidae</taxon>
        <taxon>Magnaporthales</taxon>
        <taxon>Pyriculariaceae</taxon>
        <taxon>Pyricularia</taxon>
    </lineage>
</organism>
<dbReference type="PANTHER" id="PTHR28042">
    <property type="entry name" value="E3 UBIQUITIN-PROTEIN LIGASE COMPLEX SLX5-SLX8 SUBUNIT SLX5"/>
    <property type="match status" value="1"/>
</dbReference>
<dbReference type="KEGG" id="pgri:PgNI_09646"/>
<feature type="region of interest" description="Disordered" evidence="1">
    <location>
        <begin position="1"/>
        <end position="67"/>
    </location>
</feature>
<sequence length="442" mass="48983">MADDDSDLEILDSLPDHINNDRRSVPPRRRRPANFNGIDNQTIGHEHFRGPRRTRGESARDLPSMNERRRQRLQLDAMQDLARQSDAARHRPQAVDVIDLTDEPDNVPPPPAPLTLPRVVPDPNGIPARRNVGFLDVVNNPSQQSEHPRNPRRQQSGLARTPSLSRSDPSIGFGRGRSAIPAQMHIDLTEDDDVPSITASAAGQQSRHATRGSMLETPANRPWLWGRPSGAVTSVLGMFLGLGGNASRNTGAPGDAAAGAAGNHRLREIRDIHQEFERTLELNQLIQGNRQRDMLIELDYGGLPPNFWDDHTPNRPKPAYVPPPDAPVGFTRDTGEEVVAICPGCDEELVYDPDEVRDEPEVAPTKKPRTKKDRAEHHFMAIKACGHVYCRVCYERRATPSSRKGGSGPHFRQLQDSTKLLCAVDDCASEIKSKTAWLGIFV</sequence>
<dbReference type="InterPro" id="IPR038886">
    <property type="entry name" value="E3_SLX5/Rfp1"/>
</dbReference>
<reference evidence="3" key="1">
    <citation type="journal article" date="2019" name="Mol. Biol. Evol.">
        <title>Blast fungal genomes show frequent chromosomal changes, gene gains and losses, and effector gene turnover.</title>
        <authorList>
            <person name="Gomez Luciano L.B."/>
            <person name="Jason Tsai I."/>
            <person name="Chuma I."/>
            <person name="Tosa Y."/>
            <person name="Chen Y.H."/>
            <person name="Li J.Y."/>
            <person name="Li M.Y."/>
            <person name="Jade Lu M.Y."/>
            <person name="Nakayashiki H."/>
            <person name="Li W.H."/>
        </authorList>
    </citation>
    <scope>NUCLEOTIDE SEQUENCE</scope>
    <source>
        <strain evidence="3">NI907</strain>
    </source>
</reference>
<evidence type="ECO:0000313" key="3">
    <source>
        <dbReference type="RefSeq" id="XP_030978099.1"/>
    </source>
</evidence>
<evidence type="ECO:0000313" key="2">
    <source>
        <dbReference type="Proteomes" id="UP000515153"/>
    </source>
</evidence>
<dbReference type="GO" id="GO:0033768">
    <property type="term" value="C:SUMO-targeted ubiquitin ligase complex"/>
    <property type="evidence" value="ECO:0007669"/>
    <property type="project" value="TreeGrafter"/>
</dbReference>
<name>A0A6P8AT98_PYRGI</name>
<proteinExistence type="predicted"/>
<dbReference type="RefSeq" id="XP_030978099.1">
    <property type="nucleotide sequence ID" value="XM_031129628.1"/>
</dbReference>
<feature type="compositionally biased region" description="Basic and acidic residues" evidence="1">
    <location>
        <begin position="14"/>
        <end position="24"/>
    </location>
</feature>
<evidence type="ECO:0000256" key="1">
    <source>
        <dbReference type="SAM" id="MobiDB-lite"/>
    </source>
</evidence>
<feature type="compositionally biased region" description="Acidic residues" evidence="1">
    <location>
        <begin position="1"/>
        <end position="10"/>
    </location>
</feature>
<feature type="compositionally biased region" description="Polar residues" evidence="1">
    <location>
        <begin position="153"/>
        <end position="168"/>
    </location>
</feature>
<reference evidence="3" key="3">
    <citation type="submission" date="2025-08" db="UniProtKB">
        <authorList>
            <consortium name="RefSeq"/>
        </authorList>
    </citation>
    <scope>IDENTIFICATION</scope>
    <source>
        <strain evidence="3">NI907</strain>
    </source>
</reference>
<keyword evidence="2" id="KW-1185">Reference proteome</keyword>
<reference evidence="3" key="2">
    <citation type="submission" date="2019-10" db="EMBL/GenBank/DDBJ databases">
        <authorList>
            <consortium name="NCBI Genome Project"/>
        </authorList>
    </citation>
    <scope>NUCLEOTIDE SEQUENCE</scope>
    <source>
        <strain evidence="3">NI907</strain>
    </source>
</reference>